<dbReference type="OrthoDB" id="1997677at2"/>
<name>A0A0P1FCX7_THAGE</name>
<dbReference type="AlphaFoldDB" id="A0A0P1FCX7"/>
<evidence type="ECO:0000313" key="1">
    <source>
        <dbReference type="EMBL" id="CUH65969.1"/>
    </source>
</evidence>
<dbReference type="STRING" id="53501.SAMN04488043_108109"/>
<dbReference type="RefSeq" id="WP_058262898.1">
    <property type="nucleotide sequence ID" value="NZ_CP051181.1"/>
</dbReference>
<protein>
    <recommendedName>
        <fullName evidence="3">Glycosyl transferase family 2</fullName>
    </recommendedName>
</protein>
<evidence type="ECO:0000313" key="2">
    <source>
        <dbReference type="Proteomes" id="UP000051587"/>
    </source>
</evidence>
<dbReference type="Pfam" id="PF13704">
    <property type="entry name" value="Glyco_tranf_2_4"/>
    <property type="match status" value="1"/>
</dbReference>
<keyword evidence="2" id="KW-1185">Reference proteome</keyword>
<organism evidence="1 2">
    <name type="scientific">Thalassovita gelatinovora</name>
    <name type="common">Thalassobius gelatinovorus</name>
    <dbReference type="NCBI Taxonomy" id="53501"/>
    <lineage>
        <taxon>Bacteria</taxon>
        <taxon>Pseudomonadati</taxon>
        <taxon>Pseudomonadota</taxon>
        <taxon>Alphaproteobacteria</taxon>
        <taxon>Rhodobacterales</taxon>
        <taxon>Roseobacteraceae</taxon>
        <taxon>Thalassovita</taxon>
    </lineage>
</organism>
<dbReference type="InterPro" id="IPR029044">
    <property type="entry name" value="Nucleotide-diphossugar_trans"/>
</dbReference>
<reference evidence="1 2" key="1">
    <citation type="submission" date="2015-09" db="EMBL/GenBank/DDBJ databases">
        <authorList>
            <consortium name="Swine Surveillance"/>
        </authorList>
    </citation>
    <scope>NUCLEOTIDE SEQUENCE [LARGE SCALE GENOMIC DNA]</scope>
    <source>
        <strain evidence="1 2">CECT 4357</strain>
    </source>
</reference>
<accession>A0A0P1FCX7</accession>
<dbReference type="EMBL" id="CYSA01000019">
    <property type="protein sequence ID" value="CUH65969.1"/>
    <property type="molecule type" value="Genomic_DNA"/>
</dbReference>
<dbReference type="SUPFAM" id="SSF53448">
    <property type="entry name" value="Nucleotide-diphospho-sugar transferases"/>
    <property type="match status" value="1"/>
</dbReference>
<sequence>MTPEKTALVSCMRNEGIFVLEWIAYHQGLGFDAIVIVSNDNTDGSDALLDQLAALGHIIHIRQTLPEGSNPQDYGMDLALKHLRDNGFTWCLHIDSDEFLLIDLGDGKIADLLTLVGRADVVPICWRNFGDSGLTHWTPGASVLRSFTRAEPGPTPGETKSKCLFRVASFARATDHNPLDPLAENPLVLSPDDEWLSNRTLYDAKSARFRDREVSCRARNARLNHYGVKSQDLFLMKNDRGDGQGKQGMDKYLLHSSWHRQANRNDVEDRAILRHWPDTDRRLAALRSDQQIATAERTCQDWFETRRATILTPKTLRAWTKRGAA</sequence>
<evidence type="ECO:0008006" key="3">
    <source>
        <dbReference type="Google" id="ProtNLM"/>
    </source>
</evidence>
<gene>
    <name evidence="1" type="ORF">TG4357_02160</name>
</gene>
<dbReference type="Proteomes" id="UP000051587">
    <property type="component" value="Unassembled WGS sequence"/>
</dbReference>
<proteinExistence type="predicted"/>